<sequence>MSILSPVCGMIVNRNGLWEGALSWLWEEGEYEKKHRCWTTHLNPTFKLTDFKFSALVDFLLWISTSQPPILIQQRDENPVNPSAYLAGLVIHYSEQDQAIINDFTMSSATGSLLPSQLGLIFTHELMNMSACEARNKWNKLAEASGLSNYVAKILAIALAFAVTVGSGPDQLIRALDQIIKPTVWKEVEREKAMKFVIDTVVPSNKPSDGSHFSLLSLVFSHSHELVLYRVITAQNLTLDRLIISPSTFQLALDDEMQAYAKKGFNVYWNAFVKGPWADDFVRDHIYEKHSVNRYKLPGLAEDKTGHYSRSDIQEWLDSKTILKFYKSVTQRPPNRLSLDSNNSATPNDNLLDMFGSLTLETDSDTGDKGDSKDTS</sequence>
<name>F8MAY2_NEUT8</name>
<keyword evidence="2" id="KW-1185">Reference proteome</keyword>
<dbReference type="RefSeq" id="XP_009848156.1">
    <property type="nucleotide sequence ID" value="XM_009849854.1"/>
</dbReference>
<evidence type="ECO:0000313" key="1">
    <source>
        <dbReference type="EMBL" id="EGO61001.1"/>
    </source>
</evidence>
<protein>
    <submittedName>
        <fullName evidence="1">Uncharacterized protein</fullName>
    </submittedName>
</protein>
<dbReference type="VEuPathDB" id="FungiDB:NEUTE1DRAFT_98154"/>
<dbReference type="KEGG" id="nte:NEUTE1DRAFT98154"/>
<accession>F8MAY2</accession>
<dbReference type="AlphaFoldDB" id="F8MAY2"/>
<organism evidence="1 2">
    <name type="scientific">Neurospora tetrasperma (strain FGSC 2508 / ATCC MYA-4615 / P0657)</name>
    <dbReference type="NCBI Taxonomy" id="510951"/>
    <lineage>
        <taxon>Eukaryota</taxon>
        <taxon>Fungi</taxon>
        <taxon>Dikarya</taxon>
        <taxon>Ascomycota</taxon>
        <taxon>Pezizomycotina</taxon>
        <taxon>Sordariomycetes</taxon>
        <taxon>Sordariomycetidae</taxon>
        <taxon>Sordariales</taxon>
        <taxon>Sordariaceae</taxon>
        <taxon>Neurospora</taxon>
    </lineage>
</organism>
<dbReference type="GeneID" id="20831821"/>
<dbReference type="OrthoDB" id="10332668at2759"/>
<dbReference type="HOGENOM" id="CLU_829217_0_0_1"/>
<gene>
    <name evidence="1" type="ORF">NEUTE1DRAFT_98154</name>
</gene>
<reference evidence="2" key="1">
    <citation type="journal article" date="2011" name="Genetics">
        <title>Massive changes in genome architecture accompany the transition to self-fertility in the filamentous fungus Neurospora tetrasperma.</title>
        <authorList>
            <person name="Ellison C.E."/>
            <person name="Stajich J.E."/>
            <person name="Jacobson D.J."/>
            <person name="Natvig D.O."/>
            <person name="Lapidus A."/>
            <person name="Foster B."/>
            <person name="Aerts A."/>
            <person name="Riley R."/>
            <person name="Lindquist E.A."/>
            <person name="Grigoriev I.V."/>
            <person name="Taylor J.W."/>
        </authorList>
    </citation>
    <scope>NUCLEOTIDE SEQUENCE [LARGE SCALE GENOMIC DNA]</scope>
    <source>
        <strain evidence="2">FGSC 2508 / P0657</strain>
    </source>
</reference>
<proteinExistence type="predicted"/>
<evidence type="ECO:0000313" key="2">
    <source>
        <dbReference type="Proteomes" id="UP000008065"/>
    </source>
</evidence>
<dbReference type="EMBL" id="GL891302">
    <property type="protein sequence ID" value="EGO61001.1"/>
    <property type="molecule type" value="Genomic_DNA"/>
</dbReference>
<dbReference type="Proteomes" id="UP000008065">
    <property type="component" value="Unassembled WGS sequence"/>
</dbReference>